<proteinExistence type="predicted"/>
<sequence>MKWKNSRPPKYYINEEALELYVLDYNPARCSKVQKYQPLSLCKL</sequence>
<reference evidence="1" key="1">
    <citation type="submission" date="2014-09" db="EMBL/GenBank/DDBJ databases">
        <authorList>
            <person name="Magalhaes I.L.F."/>
            <person name="Oliveira U."/>
            <person name="Santos F.R."/>
            <person name="Vidigal T.H.D.A."/>
            <person name="Brescovit A.D."/>
            <person name="Santos A.J."/>
        </authorList>
    </citation>
    <scope>NUCLEOTIDE SEQUENCE</scope>
    <source>
        <tissue evidence="1">Shoot tissue taken approximately 20 cm above the soil surface</tissue>
    </source>
</reference>
<accession>A0A0A9BJ19</accession>
<evidence type="ECO:0000313" key="1">
    <source>
        <dbReference type="EMBL" id="JAD63386.1"/>
    </source>
</evidence>
<dbReference type="EMBL" id="GBRH01234509">
    <property type="protein sequence ID" value="JAD63386.1"/>
    <property type="molecule type" value="Transcribed_RNA"/>
</dbReference>
<reference evidence="1" key="2">
    <citation type="journal article" date="2015" name="Data Brief">
        <title>Shoot transcriptome of the giant reed, Arundo donax.</title>
        <authorList>
            <person name="Barrero R.A."/>
            <person name="Guerrero F.D."/>
            <person name="Moolhuijzen P."/>
            <person name="Goolsby J.A."/>
            <person name="Tidwell J."/>
            <person name="Bellgard S.E."/>
            <person name="Bellgard M.I."/>
        </authorList>
    </citation>
    <scope>NUCLEOTIDE SEQUENCE</scope>
    <source>
        <tissue evidence="1">Shoot tissue taken approximately 20 cm above the soil surface</tissue>
    </source>
</reference>
<dbReference type="AlphaFoldDB" id="A0A0A9BJ19"/>
<organism evidence="1">
    <name type="scientific">Arundo donax</name>
    <name type="common">Giant reed</name>
    <name type="synonym">Donax arundinaceus</name>
    <dbReference type="NCBI Taxonomy" id="35708"/>
    <lineage>
        <taxon>Eukaryota</taxon>
        <taxon>Viridiplantae</taxon>
        <taxon>Streptophyta</taxon>
        <taxon>Embryophyta</taxon>
        <taxon>Tracheophyta</taxon>
        <taxon>Spermatophyta</taxon>
        <taxon>Magnoliopsida</taxon>
        <taxon>Liliopsida</taxon>
        <taxon>Poales</taxon>
        <taxon>Poaceae</taxon>
        <taxon>PACMAD clade</taxon>
        <taxon>Arundinoideae</taxon>
        <taxon>Arundineae</taxon>
        <taxon>Arundo</taxon>
    </lineage>
</organism>
<protein>
    <submittedName>
        <fullName evidence="1">Uncharacterized protein</fullName>
    </submittedName>
</protein>
<name>A0A0A9BJ19_ARUDO</name>